<feature type="domain" description="Helicase ATP-binding" evidence="3">
    <location>
        <begin position="143"/>
        <end position="328"/>
    </location>
</feature>
<gene>
    <name evidence="4" type="primary">drmD</name>
    <name evidence="4" type="ORF">ABT276_18555</name>
</gene>
<dbReference type="RefSeq" id="WP_351976939.1">
    <property type="nucleotide sequence ID" value="NZ_JBEPBX010000015.1"/>
</dbReference>
<dbReference type="Pfam" id="PF00176">
    <property type="entry name" value="SNF2-rel_dom"/>
    <property type="match status" value="1"/>
</dbReference>
<name>A0ABV1UX27_9ACTN</name>
<evidence type="ECO:0000313" key="4">
    <source>
        <dbReference type="EMBL" id="MER6615324.1"/>
    </source>
</evidence>
<dbReference type="InterPro" id="IPR057342">
    <property type="entry name" value="DEXDc_RapA"/>
</dbReference>
<feature type="compositionally biased region" description="Acidic residues" evidence="2">
    <location>
        <begin position="1"/>
        <end position="11"/>
    </location>
</feature>
<dbReference type="CDD" id="cd18011">
    <property type="entry name" value="DEXDc_RapA"/>
    <property type="match status" value="1"/>
</dbReference>
<dbReference type="InterPro" id="IPR027417">
    <property type="entry name" value="P-loop_NTPase"/>
</dbReference>
<feature type="region of interest" description="Disordered" evidence="2">
    <location>
        <begin position="495"/>
        <end position="532"/>
    </location>
</feature>
<dbReference type="Gene3D" id="3.40.50.10810">
    <property type="entry name" value="Tandem AAA-ATPase domain"/>
    <property type="match status" value="1"/>
</dbReference>
<feature type="coiled-coil region" evidence="1">
    <location>
        <begin position="454"/>
        <end position="488"/>
    </location>
</feature>
<dbReference type="InterPro" id="IPR038718">
    <property type="entry name" value="SNF2-like_sf"/>
</dbReference>
<dbReference type="SMART" id="SM00487">
    <property type="entry name" value="DEXDc"/>
    <property type="match status" value="1"/>
</dbReference>
<comment type="caution">
    <text evidence="4">The sequence shown here is derived from an EMBL/GenBank/DDBJ whole genome shotgun (WGS) entry which is preliminary data.</text>
</comment>
<dbReference type="Proteomes" id="UP001445472">
    <property type="component" value="Unassembled WGS sequence"/>
</dbReference>
<dbReference type="PROSITE" id="PS51192">
    <property type="entry name" value="HELICASE_ATP_BIND_1"/>
    <property type="match status" value="1"/>
</dbReference>
<dbReference type="PANTHER" id="PTHR10799">
    <property type="entry name" value="SNF2/RAD54 HELICASE FAMILY"/>
    <property type="match status" value="1"/>
</dbReference>
<feature type="region of interest" description="Disordered" evidence="2">
    <location>
        <begin position="1"/>
        <end position="22"/>
    </location>
</feature>
<evidence type="ECO:0000256" key="1">
    <source>
        <dbReference type="SAM" id="Coils"/>
    </source>
</evidence>
<reference evidence="4 5" key="1">
    <citation type="submission" date="2024-06" db="EMBL/GenBank/DDBJ databases">
        <title>The Natural Products Discovery Center: Release of the First 8490 Sequenced Strains for Exploring Actinobacteria Biosynthetic Diversity.</title>
        <authorList>
            <person name="Kalkreuter E."/>
            <person name="Kautsar S.A."/>
            <person name="Yang D."/>
            <person name="Bader C.D."/>
            <person name="Teijaro C.N."/>
            <person name="Fluegel L."/>
            <person name="Davis C.M."/>
            <person name="Simpson J.R."/>
            <person name="Lauterbach L."/>
            <person name="Steele A.D."/>
            <person name="Gui C."/>
            <person name="Meng S."/>
            <person name="Li G."/>
            <person name="Viehrig K."/>
            <person name="Ye F."/>
            <person name="Su P."/>
            <person name="Kiefer A.F."/>
            <person name="Nichols A."/>
            <person name="Cepeda A.J."/>
            <person name="Yan W."/>
            <person name="Fan B."/>
            <person name="Jiang Y."/>
            <person name="Adhikari A."/>
            <person name="Zheng C.-J."/>
            <person name="Schuster L."/>
            <person name="Cowan T.M."/>
            <person name="Smanski M.J."/>
            <person name="Chevrette M.G."/>
            <person name="De Carvalho L.P.S."/>
            <person name="Shen B."/>
        </authorList>
    </citation>
    <scope>NUCLEOTIDE SEQUENCE [LARGE SCALE GENOMIC DNA]</scope>
    <source>
        <strain evidence="4 5">NPDC000837</strain>
    </source>
</reference>
<organism evidence="4 5">
    <name type="scientific">Streptomyces xantholiticus</name>
    <dbReference type="NCBI Taxonomy" id="68285"/>
    <lineage>
        <taxon>Bacteria</taxon>
        <taxon>Bacillati</taxon>
        <taxon>Actinomycetota</taxon>
        <taxon>Actinomycetes</taxon>
        <taxon>Kitasatosporales</taxon>
        <taxon>Streptomycetaceae</taxon>
        <taxon>Streptomyces</taxon>
    </lineage>
</organism>
<dbReference type="NCBIfam" id="NF038317">
    <property type="entry name" value="DISARM_DrmD"/>
    <property type="match status" value="1"/>
</dbReference>
<feature type="compositionally biased region" description="Basic residues" evidence="2">
    <location>
        <begin position="508"/>
        <end position="519"/>
    </location>
</feature>
<keyword evidence="1" id="KW-0175">Coiled coil</keyword>
<dbReference type="EMBL" id="JBEPBX010000015">
    <property type="protein sequence ID" value="MER6615324.1"/>
    <property type="molecule type" value="Genomic_DNA"/>
</dbReference>
<keyword evidence="5" id="KW-1185">Reference proteome</keyword>
<accession>A0ABV1UX27</accession>
<dbReference type="SUPFAM" id="SSF52540">
    <property type="entry name" value="P-loop containing nucleoside triphosphate hydrolases"/>
    <property type="match status" value="1"/>
</dbReference>
<proteinExistence type="predicted"/>
<dbReference type="InterPro" id="IPR014001">
    <property type="entry name" value="Helicase_ATP-bd"/>
</dbReference>
<feature type="compositionally biased region" description="Low complexity" evidence="2">
    <location>
        <begin position="12"/>
        <end position="21"/>
    </location>
</feature>
<dbReference type="InterPro" id="IPR000330">
    <property type="entry name" value="SNF2_N"/>
</dbReference>
<evidence type="ECO:0000259" key="3">
    <source>
        <dbReference type="PROSITE" id="PS51192"/>
    </source>
</evidence>
<sequence>MTAEAAEDTTGAEEAGAPAHGQLVTVRNRPWVVTEVTRSTVSSENPARTADASAAHLVALVSVEDDARDEELRVVWELEQGAVVHQQYELPSPEAGMDAPERLDAFLDAVRWGAIASADKTALQAPFRSGAEIQEYQLAPVVRALSMPRTNPLIADDVGLGKTIEADLVMQELMLRHRARTMLIVCPSGLTLQWQDEMRDKFGLDFRIVNSALLRELRRSRGLYTNPWTHYPRLIVSVDWLKRERPMRMLREVLPHIPEYPRAFDLLVVDEVHTCAPSGTGRYAVDSQRTKAIRALAPHCEHRLFLSATPHNGYLESFTALLELLDDHRFARGVKPSEEQLRRVMVRRLKSELPKTWDGKARFPERVPHALEVSYGDETRAAYEKLSAYARSRREAGGTNAARTASDFVTTLLKKRFLSSPKAFAETIDVHRKTMTEGPAAEQAPSERVLRPLIERVEETAESDEQHAEAAERALTAVRQASRALTEQEHAQLTRYKEEQEAGLHAPGAKRKVARKPKATAKPADEDQISFF</sequence>
<evidence type="ECO:0000256" key="2">
    <source>
        <dbReference type="SAM" id="MobiDB-lite"/>
    </source>
</evidence>
<protein>
    <submittedName>
        <fullName evidence="4">DISARM system SNF2-like helicase DrmD</fullName>
    </submittedName>
</protein>
<evidence type="ECO:0000313" key="5">
    <source>
        <dbReference type="Proteomes" id="UP001445472"/>
    </source>
</evidence>